<dbReference type="InterPro" id="IPR001206">
    <property type="entry name" value="Diacylglycerol_kinase_cat_dom"/>
</dbReference>
<dbReference type="InterPro" id="IPR050187">
    <property type="entry name" value="Lipid_Phosphate_FormReg"/>
</dbReference>
<dbReference type="NCBIfam" id="NF009604">
    <property type="entry name" value="PRK13057.1"/>
    <property type="match status" value="1"/>
</dbReference>
<dbReference type="Pfam" id="PF00781">
    <property type="entry name" value="DAGK_cat"/>
    <property type="match status" value="1"/>
</dbReference>
<dbReference type="SMART" id="SM00046">
    <property type="entry name" value="DAGKc"/>
    <property type="match status" value="1"/>
</dbReference>
<dbReference type="GO" id="GO:0008654">
    <property type="term" value="P:phospholipid biosynthetic process"/>
    <property type="evidence" value="ECO:0007669"/>
    <property type="project" value="InterPro"/>
</dbReference>
<dbReference type="SUPFAM" id="SSF111331">
    <property type="entry name" value="NAD kinase/diacylglycerol kinase-like"/>
    <property type="match status" value="1"/>
</dbReference>
<dbReference type="EMBL" id="QYBB01000010">
    <property type="protein sequence ID" value="RYC31905.1"/>
    <property type="molecule type" value="Genomic_DNA"/>
</dbReference>
<proteinExistence type="predicted"/>
<keyword evidence="1" id="KW-0808">Transferase</keyword>
<dbReference type="Proteomes" id="UP000290759">
    <property type="component" value="Unassembled WGS sequence"/>
</dbReference>
<sequence>MDLPDARPPARRRALLIVNEHSRSGRERGDEAEAALDEAGLAVTRGHTDSREDVSRRIREMRGSVDLVVVGGGDGTINAAAPGIIGTGLPLGVLPLGTANDLARTLGLPMDLEGAVAAIAAGHLRRIDLGEVNGHPYFNVASLGFGVDLTHALTSDAKKRWGPLGYAVAGLRVLRRLRPFHVDIEIGGVRHPSRTVHLAVGNGRHYGGGMTVSHDAAIDDGRLDVYSLEVASVWKLLMLLPALRSGHTQDWTEIHTLDGAEIRVTAHRERSVNADGEIVTRTPAVFRVLHDAVAVFAPG</sequence>
<keyword evidence="3 6" id="KW-0418">Kinase</keyword>
<dbReference type="PROSITE" id="PS50146">
    <property type="entry name" value="DAGK"/>
    <property type="match status" value="1"/>
</dbReference>
<dbReference type="InterPro" id="IPR045540">
    <property type="entry name" value="YegS/DAGK_C"/>
</dbReference>
<dbReference type="Gene3D" id="2.60.200.40">
    <property type="match status" value="1"/>
</dbReference>
<protein>
    <submittedName>
        <fullName evidence="6">Lipid kinase</fullName>
    </submittedName>
</protein>
<name>A0A4Q2UAI9_9HYPH</name>
<reference evidence="6 7" key="1">
    <citation type="submission" date="2018-12" db="EMBL/GenBank/DDBJ databases">
        <authorList>
            <person name="Grouzdev D.S."/>
            <person name="Krutkina M.S."/>
        </authorList>
    </citation>
    <scope>NUCLEOTIDE SEQUENCE [LARGE SCALE GENOMIC DNA]</scope>
    <source>
        <strain evidence="6 7">RmlP026</strain>
    </source>
</reference>
<dbReference type="GO" id="GO:0005524">
    <property type="term" value="F:ATP binding"/>
    <property type="evidence" value="ECO:0007669"/>
    <property type="project" value="UniProtKB-KW"/>
</dbReference>
<keyword evidence="7" id="KW-1185">Reference proteome</keyword>
<evidence type="ECO:0000313" key="7">
    <source>
        <dbReference type="Proteomes" id="UP000290759"/>
    </source>
</evidence>
<dbReference type="PANTHER" id="PTHR12358:SF54">
    <property type="entry name" value="SPHINGOSINE KINASE RELATED PROTEIN"/>
    <property type="match status" value="1"/>
</dbReference>
<gene>
    <name evidence="6" type="ORF">D3273_10750</name>
</gene>
<dbReference type="InterPro" id="IPR017438">
    <property type="entry name" value="ATP-NAD_kinase_N"/>
</dbReference>
<organism evidence="6 7">
    <name type="scientific">Lichenibacterium minor</name>
    <dbReference type="NCBI Taxonomy" id="2316528"/>
    <lineage>
        <taxon>Bacteria</taxon>
        <taxon>Pseudomonadati</taxon>
        <taxon>Pseudomonadota</taxon>
        <taxon>Alphaproteobacteria</taxon>
        <taxon>Hyphomicrobiales</taxon>
        <taxon>Lichenihabitantaceae</taxon>
        <taxon>Lichenibacterium</taxon>
    </lineage>
</organism>
<evidence type="ECO:0000256" key="1">
    <source>
        <dbReference type="ARBA" id="ARBA00022679"/>
    </source>
</evidence>
<dbReference type="PANTHER" id="PTHR12358">
    <property type="entry name" value="SPHINGOSINE KINASE"/>
    <property type="match status" value="1"/>
</dbReference>
<dbReference type="Pfam" id="PF19279">
    <property type="entry name" value="YegS_C"/>
    <property type="match status" value="1"/>
</dbReference>
<dbReference type="OrthoDB" id="142078at2"/>
<dbReference type="InterPro" id="IPR005218">
    <property type="entry name" value="Diacylglycerol/lipid_kinase"/>
</dbReference>
<dbReference type="Gene3D" id="3.40.50.10330">
    <property type="entry name" value="Probable inorganic polyphosphate/atp-NAD kinase, domain 1"/>
    <property type="match status" value="1"/>
</dbReference>
<comment type="caution">
    <text evidence="6">The sequence shown here is derived from an EMBL/GenBank/DDBJ whole genome shotgun (WGS) entry which is preliminary data.</text>
</comment>
<accession>A0A4Q2UAI9</accession>
<keyword evidence="4" id="KW-0067">ATP-binding</keyword>
<dbReference type="InterPro" id="IPR016064">
    <property type="entry name" value="NAD/diacylglycerol_kinase_sf"/>
</dbReference>
<reference evidence="6 7" key="2">
    <citation type="submission" date="2019-02" db="EMBL/GenBank/DDBJ databases">
        <title>'Lichenibacterium ramalinii' gen. nov. sp. nov., 'Lichenibacterium minor' gen. nov. sp. nov.</title>
        <authorList>
            <person name="Pankratov T."/>
        </authorList>
    </citation>
    <scope>NUCLEOTIDE SEQUENCE [LARGE SCALE GENOMIC DNA]</scope>
    <source>
        <strain evidence="6 7">RmlP026</strain>
    </source>
</reference>
<keyword evidence="2" id="KW-0547">Nucleotide-binding</keyword>
<feature type="domain" description="DAGKc" evidence="5">
    <location>
        <begin position="9"/>
        <end position="136"/>
    </location>
</feature>
<evidence type="ECO:0000259" key="5">
    <source>
        <dbReference type="PROSITE" id="PS50146"/>
    </source>
</evidence>
<dbReference type="AlphaFoldDB" id="A0A4Q2UAI9"/>
<evidence type="ECO:0000313" key="6">
    <source>
        <dbReference type="EMBL" id="RYC31905.1"/>
    </source>
</evidence>
<evidence type="ECO:0000256" key="2">
    <source>
        <dbReference type="ARBA" id="ARBA00022741"/>
    </source>
</evidence>
<dbReference type="GO" id="GO:0016301">
    <property type="term" value="F:kinase activity"/>
    <property type="evidence" value="ECO:0007669"/>
    <property type="project" value="UniProtKB-KW"/>
</dbReference>
<evidence type="ECO:0000256" key="4">
    <source>
        <dbReference type="ARBA" id="ARBA00022840"/>
    </source>
</evidence>
<evidence type="ECO:0000256" key="3">
    <source>
        <dbReference type="ARBA" id="ARBA00022777"/>
    </source>
</evidence>
<dbReference type="RefSeq" id="WP_129226351.1">
    <property type="nucleotide sequence ID" value="NZ_QYBB01000010.1"/>
</dbReference>
<dbReference type="NCBIfam" id="TIGR00147">
    <property type="entry name" value="YegS/Rv2252/BmrU family lipid kinase"/>
    <property type="match status" value="1"/>
</dbReference>